<evidence type="ECO:0000256" key="4">
    <source>
        <dbReference type="ARBA" id="ARBA00023136"/>
    </source>
</evidence>
<feature type="transmembrane region" description="Helical" evidence="5">
    <location>
        <begin position="172"/>
        <end position="191"/>
    </location>
</feature>
<dbReference type="GO" id="GO:0016020">
    <property type="term" value="C:membrane"/>
    <property type="evidence" value="ECO:0007669"/>
    <property type="project" value="UniProtKB-SubCell"/>
</dbReference>
<evidence type="ECO:0000256" key="2">
    <source>
        <dbReference type="ARBA" id="ARBA00022692"/>
    </source>
</evidence>
<evidence type="ECO:0000313" key="8">
    <source>
        <dbReference type="Proteomes" id="UP000056090"/>
    </source>
</evidence>
<keyword evidence="3 5" id="KW-1133">Transmembrane helix</keyword>
<feature type="transmembrane region" description="Helical" evidence="5">
    <location>
        <begin position="410"/>
        <end position="431"/>
    </location>
</feature>
<dbReference type="EMBL" id="CP008849">
    <property type="protein sequence ID" value="AIF99576.1"/>
    <property type="molecule type" value="Genomic_DNA"/>
</dbReference>
<feature type="transmembrane region" description="Helical" evidence="5">
    <location>
        <begin position="198"/>
        <end position="216"/>
    </location>
</feature>
<feature type="transmembrane region" description="Helical" evidence="5">
    <location>
        <begin position="7"/>
        <end position="30"/>
    </location>
</feature>
<comment type="subcellular location">
    <subcellularLocation>
        <location evidence="1">Membrane</location>
        <topology evidence="1">Multi-pass membrane protein</topology>
    </subcellularLocation>
</comment>
<feature type="transmembrane region" description="Helical" evidence="5">
    <location>
        <begin position="250"/>
        <end position="270"/>
    </location>
</feature>
<dbReference type="AlphaFoldDB" id="A0A075P160"/>
<gene>
    <name evidence="7" type="ORF">EP13_13260</name>
</gene>
<evidence type="ECO:0000256" key="3">
    <source>
        <dbReference type="ARBA" id="ARBA00022989"/>
    </source>
</evidence>
<dbReference type="Proteomes" id="UP000056090">
    <property type="component" value="Chromosome"/>
</dbReference>
<dbReference type="RefSeq" id="WP_044057653.1">
    <property type="nucleotide sequence ID" value="NZ_CBCSKJ010000002.1"/>
</dbReference>
<dbReference type="PANTHER" id="PTHR37422:SF13">
    <property type="entry name" value="LIPOPOLYSACCHARIDE BIOSYNTHESIS PROTEIN PA4999-RELATED"/>
    <property type="match status" value="1"/>
</dbReference>
<dbReference type="Pfam" id="PF04932">
    <property type="entry name" value="Wzy_C"/>
    <property type="match status" value="1"/>
</dbReference>
<feature type="domain" description="O-antigen ligase-related" evidence="6">
    <location>
        <begin position="207"/>
        <end position="357"/>
    </location>
</feature>
<keyword evidence="2 5" id="KW-0812">Transmembrane</keyword>
<keyword evidence="4 5" id="KW-0472">Membrane</keyword>
<dbReference type="eggNOG" id="COG3307">
    <property type="taxonomic scope" value="Bacteria"/>
</dbReference>
<protein>
    <submittedName>
        <fullName evidence="7">O-antigen polymerase</fullName>
    </submittedName>
</protein>
<reference evidence="7 8" key="1">
    <citation type="submission" date="2014-06" db="EMBL/GenBank/DDBJ databases">
        <title>Genomes of Alteromonas australica, a world apart.</title>
        <authorList>
            <person name="Gonzaga A."/>
            <person name="Lopez-Perez M."/>
            <person name="Rodriguez-Valera F."/>
        </authorList>
    </citation>
    <scope>NUCLEOTIDE SEQUENCE [LARGE SCALE GENOMIC DNA]</scope>
    <source>
        <strain evidence="7 8">H 17</strain>
    </source>
</reference>
<dbReference type="InterPro" id="IPR051533">
    <property type="entry name" value="WaaL-like"/>
</dbReference>
<keyword evidence="8" id="KW-1185">Reference proteome</keyword>
<feature type="transmembrane region" description="Helical" evidence="5">
    <location>
        <begin position="81"/>
        <end position="101"/>
    </location>
</feature>
<evidence type="ECO:0000256" key="5">
    <source>
        <dbReference type="SAM" id="Phobius"/>
    </source>
</evidence>
<dbReference type="GeneID" id="78255871"/>
<evidence type="ECO:0000259" key="6">
    <source>
        <dbReference type="Pfam" id="PF04932"/>
    </source>
</evidence>
<sequence length="441" mass="49961">MINILLFLGSYAGGIFYAILASPMFIFAVYQAVYFYNPQNRWWGSSVPNLPYSFIVVVVMGLLFLKSFGKFNQNRLFQIPQFRWMYVLLLLYGIASFYAVLPIGHNQALVFYFKLMVIISIAFKMCESDKDLNIMMYGYIYGAWYISFMAMQKGRNGAGRVEGIGTVDSPDANGLAAAIAPSVVLCLYYFWTASNNKIRLLIAIAGAFIANGIVLINSRGAFLAVALSCGLFMWHMYFSSFQRKYQKAAAVVITLAGLTGAAVIVDKAFIERIYTMTTQSTENVDQESGATRFIFWQSAWEMTKDYPFGNGFQGFNVFAPMYIPEGVDTGESRKRSVHSTWFETLTEIGYVGLFALIMMLYACYRTSNITKRALKERVDVDNYFKVIALQCALLAFVVAMTFMNRMRAEILYWCVLFIACAYNIYVVRYTANQEKASVVKK</sequence>
<feature type="transmembrane region" description="Helical" evidence="5">
    <location>
        <begin position="50"/>
        <end position="69"/>
    </location>
</feature>
<dbReference type="PANTHER" id="PTHR37422">
    <property type="entry name" value="TEICHURONIC ACID BIOSYNTHESIS PROTEIN TUAE"/>
    <property type="match status" value="1"/>
</dbReference>
<dbReference type="InterPro" id="IPR007016">
    <property type="entry name" value="O-antigen_ligase-rel_domated"/>
</dbReference>
<feature type="transmembrane region" description="Helical" evidence="5">
    <location>
        <begin position="107"/>
        <end position="123"/>
    </location>
</feature>
<evidence type="ECO:0000256" key="1">
    <source>
        <dbReference type="ARBA" id="ARBA00004141"/>
    </source>
</evidence>
<organism evidence="7 8">
    <name type="scientific">Alteromonas australica</name>
    <dbReference type="NCBI Taxonomy" id="589873"/>
    <lineage>
        <taxon>Bacteria</taxon>
        <taxon>Pseudomonadati</taxon>
        <taxon>Pseudomonadota</taxon>
        <taxon>Gammaproteobacteria</taxon>
        <taxon>Alteromonadales</taxon>
        <taxon>Alteromonadaceae</taxon>
        <taxon>Alteromonas/Salinimonas group</taxon>
        <taxon>Alteromonas</taxon>
    </lineage>
</organism>
<proteinExistence type="predicted"/>
<accession>A0A075P160</accession>
<name>A0A075P160_9ALTE</name>
<evidence type="ECO:0000313" key="7">
    <source>
        <dbReference type="EMBL" id="AIF99576.1"/>
    </source>
</evidence>
<dbReference type="KEGG" id="aal:EP13_13260"/>
<feature type="transmembrane region" description="Helical" evidence="5">
    <location>
        <begin position="384"/>
        <end position="404"/>
    </location>
</feature>
<feature type="transmembrane region" description="Helical" evidence="5">
    <location>
        <begin position="348"/>
        <end position="364"/>
    </location>
</feature>
<feature type="transmembrane region" description="Helical" evidence="5">
    <location>
        <begin position="135"/>
        <end position="152"/>
    </location>
</feature>
<feature type="transmembrane region" description="Helical" evidence="5">
    <location>
        <begin position="222"/>
        <end position="238"/>
    </location>
</feature>